<accession>A0A835CH13</accession>
<dbReference type="Proteomes" id="UP000634136">
    <property type="component" value="Unassembled WGS sequence"/>
</dbReference>
<feature type="domain" description="Reverse transcriptase" evidence="1">
    <location>
        <begin position="143"/>
        <end position="401"/>
    </location>
</feature>
<dbReference type="InterPro" id="IPR000477">
    <property type="entry name" value="RT_dom"/>
</dbReference>
<dbReference type="AlphaFoldDB" id="A0A835CH13"/>
<dbReference type="CDD" id="cd01650">
    <property type="entry name" value="RT_nLTR_like"/>
    <property type="match status" value="1"/>
</dbReference>
<dbReference type="InterPro" id="IPR043502">
    <property type="entry name" value="DNA/RNA_pol_sf"/>
</dbReference>
<organism evidence="2 3">
    <name type="scientific">Senna tora</name>
    <dbReference type="NCBI Taxonomy" id="362788"/>
    <lineage>
        <taxon>Eukaryota</taxon>
        <taxon>Viridiplantae</taxon>
        <taxon>Streptophyta</taxon>
        <taxon>Embryophyta</taxon>
        <taxon>Tracheophyta</taxon>
        <taxon>Spermatophyta</taxon>
        <taxon>Magnoliopsida</taxon>
        <taxon>eudicotyledons</taxon>
        <taxon>Gunneridae</taxon>
        <taxon>Pentapetalae</taxon>
        <taxon>rosids</taxon>
        <taxon>fabids</taxon>
        <taxon>Fabales</taxon>
        <taxon>Fabaceae</taxon>
        <taxon>Caesalpinioideae</taxon>
        <taxon>Cassia clade</taxon>
        <taxon>Senna</taxon>
    </lineage>
</organism>
<gene>
    <name evidence="2" type="ORF">G2W53_004142</name>
</gene>
<dbReference type="EMBL" id="JAAIUW010000002">
    <property type="protein sequence ID" value="KAF7841844.1"/>
    <property type="molecule type" value="Genomic_DNA"/>
</dbReference>
<reference evidence="2" key="1">
    <citation type="submission" date="2020-09" db="EMBL/GenBank/DDBJ databases">
        <title>Genome-Enabled Discovery of Anthraquinone Biosynthesis in Senna tora.</title>
        <authorList>
            <person name="Kang S.-H."/>
            <person name="Pandey R.P."/>
            <person name="Lee C.-M."/>
            <person name="Sim J.-S."/>
            <person name="Jeong J.-T."/>
            <person name="Choi B.-S."/>
            <person name="Jung M."/>
            <person name="Ginzburg D."/>
            <person name="Zhao K."/>
            <person name="Won S.Y."/>
            <person name="Oh T.-J."/>
            <person name="Yu Y."/>
            <person name="Kim N.-H."/>
            <person name="Lee O.R."/>
            <person name="Lee T.-H."/>
            <person name="Bashyal P."/>
            <person name="Kim T.-S."/>
            <person name="Lee W.-H."/>
            <person name="Kawkins C."/>
            <person name="Kim C.-K."/>
            <person name="Kim J.S."/>
            <person name="Ahn B.O."/>
            <person name="Rhee S.Y."/>
            <person name="Sohng J.K."/>
        </authorList>
    </citation>
    <scope>NUCLEOTIDE SEQUENCE</scope>
    <source>
        <tissue evidence="2">Leaf</tissue>
    </source>
</reference>
<proteinExistence type="predicted"/>
<evidence type="ECO:0000259" key="1">
    <source>
        <dbReference type="PROSITE" id="PS50878"/>
    </source>
</evidence>
<dbReference type="PROSITE" id="PS50878">
    <property type="entry name" value="RT_POL"/>
    <property type="match status" value="1"/>
</dbReference>
<protein>
    <submittedName>
        <fullName evidence="2">Ribonuclease H</fullName>
    </submittedName>
</protein>
<dbReference type="SUPFAM" id="SSF56672">
    <property type="entry name" value="DNA/RNA polymerases"/>
    <property type="match status" value="1"/>
</dbReference>
<comment type="caution">
    <text evidence="2">The sequence shown here is derived from an EMBL/GenBank/DDBJ whole genome shotgun (WGS) entry which is preliminary data.</text>
</comment>
<evidence type="ECO:0000313" key="3">
    <source>
        <dbReference type="Proteomes" id="UP000634136"/>
    </source>
</evidence>
<dbReference type="Pfam" id="PF00078">
    <property type="entry name" value="RVT_1"/>
    <property type="match status" value="1"/>
</dbReference>
<keyword evidence="3" id="KW-1185">Reference proteome</keyword>
<dbReference type="OrthoDB" id="1741243at2759"/>
<dbReference type="PANTHER" id="PTHR31635">
    <property type="entry name" value="REVERSE TRANSCRIPTASE DOMAIN-CONTAINING PROTEIN-RELATED"/>
    <property type="match status" value="1"/>
</dbReference>
<evidence type="ECO:0000313" key="2">
    <source>
        <dbReference type="EMBL" id="KAF7841844.1"/>
    </source>
</evidence>
<dbReference type="PANTHER" id="PTHR31635:SF196">
    <property type="entry name" value="REVERSE TRANSCRIPTASE DOMAIN-CONTAINING PROTEIN-RELATED"/>
    <property type="match status" value="1"/>
</dbReference>
<name>A0A835CH13_9FABA</name>
<sequence>MWAQRAQQMWLVKGDRNTRYFHTLVNYRRNKATFKTIQDEDQNWIQDPFLIKEAAKKYFIDLYTSNSSMDSDQRKVVVTNSGIPILNEEQIQHLTKPFTKFEIETALFQIKGSKAPGPDGMPPIFFQQFWDTVGADITGMVASFLNRGRLLRTFNQTNVVLIPKIDNPVNFKDYRPISLCNTTYKIISKTLTNRLQPIMKNLILPFQNAFVKDRSIHDNIILAKEVLHYINGCKNRKQVWAALKVDLHKAYDKISWNFLEEVITHMRFPVHWRKLIMECISTSTLRIKINGDYSNWFNPKAGLRQGDPLSPYLFVLCTNVLSSFLVRAEQLKLIQGPKIGRQVLPLNHLIIFGQASGLFLNKDKSEIKLSPNASANQKNHLLSIINCKGIDSLGKYLGAFIDGPNPDTQNAELIIDHLQQKLSGWKASMLSQAVRLTLIQAVLSAIPLYTLHFTSLTDKYAKKCQKLKVEWVSVVSKV</sequence>